<proteinExistence type="evidence at transcript level"/>
<keyword evidence="1" id="KW-0732">Signal</keyword>
<sequence>MRELLFLLILLLPQLYPILTPITSPMTPTLLQMTPWIPNLNLIFNSTHQSMLAPMIQNLHLLKMRIMMMMMKIVKVRTPKATREGMRVTPRRMRWLREILLETSRCSGMRMNPILDTTTRERRLRKEKSKTNWIPFLPTLMILSIGRRSLMSTMMK</sequence>
<reference evidence="2" key="1">
    <citation type="submission" date="2012-05" db="EMBL/GenBank/DDBJ databases">
        <authorList>
            <person name="Krishnakumar V."/>
            <person name="Cheung F."/>
            <person name="Xiao Y."/>
            <person name="Chan A."/>
            <person name="Moskal W.A."/>
            <person name="Town C.D."/>
        </authorList>
    </citation>
    <scope>NUCLEOTIDE SEQUENCE</scope>
</reference>
<accession>I3SE98</accession>
<evidence type="ECO:0000256" key="1">
    <source>
        <dbReference type="SAM" id="SignalP"/>
    </source>
</evidence>
<protein>
    <submittedName>
        <fullName evidence="2">Uncharacterized protein</fullName>
    </submittedName>
</protein>
<organism evidence="2">
    <name type="scientific">Lotus japonicus</name>
    <name type="common">Lotus corniculatus var. japonicus</name>
    <dbReference type="NCBI Taxonomy" id="34305"/>
    <lineage>
        <taxon>Eukaryota</taxon>
        <taxon>Viridiplantae</taxon>
        <taxon>Streptophyta</taxon>
        <taxon>Embryophyta</taxon>
        <taxon>Tracheophyta</taxon>
        <taxon>Spermatophyta</taxon>
        <taxon>Magnoliopsida</taxon>
        <taxon>eudicotyledons</taxon>
        <taxon>Gunneridae</taxon>
        <taxon>Pentapetalae</taxon>
        <taxon>rosids</taxon>
        <taxon>fabids</taxon>
        <taxon>Fabales</taxon>
        <taxon>Fabaceae</taxon>
        <taxon>Papilionoideae</taxon>
        <taxon>50 kb inversion clade</taxon>
        <taxon>NPAAA clade</taxon>
        <taxon>Hologalegina</taxon>
        <taxon>robinioid clade</taxon>
        <taxon>Loteae</taxon>
        <taxon>Lotus</taxon>
    </lineage>
</organism>
<evidence type="ECO:0000313" key="2">
    <source>
        <dbReference type="EMBL" id="AFK38590.1"/>
    </source>
</evidence>
<feature type="signal peptide" evidence="1">
    <location>
        <begin position="1"/>
        <end position="17"/>
    </location>
</feature>
<name>I3SE98_LOTJA</name>
<feature type="chain" id="PRO_5003678763" evidence="1">
    <location>
        <begin position="18"/>
        <end position="156"/>
    </location>
</feature>
<dbReference type="AlphaFoldDB" id="I3SE98"/>
<dbReference type="EMBL" id="BT138795">
    <property type="protein sequence ID" value="AFK38590.1"/>
    <property type="molecule type" value="mRNA"/>
</dbReference>